<name>A0A1L9B7C4_9BACT</name>
<reference evidence="1 2" key="2">
    <citation type="submission" date="2016-12" db="EMBL/GenBank/DDBJ databases">
        <title>Draft Genome Sequence of Cystobacter ferrugineus Strain Cbfe23.</title>
        <authorList>
            <person name="Akbar S."/>
            <person name="Dowd S.E."/>
            <person name="Stevens D.C."/>
        </authorList>
    </citation>
    <scope>NUCLEOTIDE SEQUENCE [LARGE SCALE GENOMIC DNA]</scope>
    <source>
        <strain evidence="1 2">Cbfe23</strain>
    </source>
</reference>
<accession>A0A1L9B7C4</accession>
<comment type="caution">
    <text evidence="1">The sequence shown here is derived from an EMBL/GenBank/DDBJ whole genome shotgun (WGS) entry which is preliminary data.</text>
</comment>
<keyword evidence="2" id="KW-1185">Reference proteome</keyword>
<evidence type="ECO:0000313" key="1">
    <source>
        <dbReference type="EMBL" id="OJH38157.1"/>
    </source>
</evidence>
<organism evidence="1 2">
    <name type="scientific">Cystobacter ferrugineus</name>
    <dbReference type="NCBI Taxonomy" id="83449"/>
    <lineage>
        <taxon>Bacteria</taxon>
        <taxon>Pseudomonadati</taxon>
        <taxon>Myxococcota</taxon>
        <taxon>Myxococcia</taxon>
        <taxon>Myxococcales</taxon>
        <taxon>Cystobacterineae</taxon>
        <taxon>Archangiaceae</taxon>
        <taxon>Cystobacter</taxon>
    </lineage>
</organism>
<evidence type="ECO:0000313" key="2">
    <source>
        <dbReference type="Proteomes" id="UP000182229"/>
    </source>
</evidence>
<dbReference type="Proteomes" id="UP000182229">
    <property type="component" value="Unassembled WGS sequence"/>
</dbReference>
<dbReference type="AlphaFoldDB" id="A0A1L9B7C4"/>
<dbReference type="EMBL" id="MPIN01000006">
    <property type="protein sequence ID" value="OJH38157.1"/>
    <property type="molecule type" value="Genomic_DNA"/>
</dbReference>
<sequence>MERQRALAKPTRPIAVRLLLVLSLLVLGALGYALLSDTGSRPGHVLARATSAHGEYEAELIELNGGATDAYGYEVILSAPGRLLARKEVPFRSYMEPVPTAIHFTDNHTLEIILEEGSTLTVTIDEKTFAVDRRFRFHRGELQGE</sequence>
<dbReference type="STRING" id="83449.BON30_23685"/>
<gene>
    <name evidence="1" type="ORF">BON30_23685</name>
</gene>
<protein>
    <submittedName>
        <fullName evidence="1">Uncharacterized protein</fullName>
    </submittedName>
</protein>
<proteinExistence type="predicted"/>
<reference evidence="2" key="1">
    <citation type="submission" date="2016-11" db="EMBL/GenBank/DDBJ databases">
        <authorList>
            <person name="Shukria A."/>
            <person name="Stevens D.C."/>
        </authorList>
    </citation>
    <scope>NUCLEOTIDE SEQUENCE [LARGE SCALE GENOMIC DNA]</scope>
    <source>
        <strain evidence="2">Cbfe23</strain>
    </source>
</reference>